<evidence type="ECO:0000256" key="1">
    <source>
        <dbReference type="SAM" id="MobiDB-lite"/>
    </source>
</evidence>
<dbReference type="Proteomes" id="UP000663862">
    <property type="component" value="Unassembled WGS sequence"/>
</dbReference>
<dbReference type="AlphaFoldDB" id="A0A820VBQ7"/>
<feature type="region of interest" description="Disordered" evidence="1">
    <location>
        <begin position="1"/>
        <end position="40"/>
    </location>
</feature>
<protein>
    <submittedName>
        <fullName evidence="3">Uncharacterized protein</fullName>
    </submittedName>
</protein>
<feature type="compositionally biased region" description="Basic and acidic residues" evidence="1">
    <location>
        <begin position="26"/>
        <end position="40"/>
    </location>
</feature>
<evidence type="ECO:0000313" key="3">
    <source>
        <dbReference type="EMBL" id="CAF4497560.1"/>
    </source>
</evidence>
<evidence type="ECO:0000313" key="2">
    <source>
        <dbReference type="EMBL" id="CAF4215512.1"/>
    </source>
</evidence>
<dbReference type="Proteomes" id="UP000663838">
    <property type="component" value="Unassembled WGS sequence"/>
</dbReference>
<organism evidence="3 4">
    <name type="scientific">Rotaria socialis</name>
    <dbReference type="NCBI Taxonomy" id="392032"/>
    <lineage>
        <taxon>Eukaryota</taxon>
        <taxon>Metazoa</taxon>
        <taxon>Spiralia</taxon>
        <taxon>Gnathifera</taxon>
        <taxon>Rotifera</taxon>
        <taxon>Eurotatoria</taxon>
        <taxon>Bdelloidea</taxon>
        <taxon>Philodinida</taxon>
        <taxon>Philodinidae</taxon>
        <taxon>Rotaria</taxon>
    </lineage>
</organism>
<comment type="caution">
    <text evidence="3">The sequence shown here is derived from an EMBL/GenBank/DDBJ whole genome shotgun (WGS) entry which is preliminary data.</text>
</comment>
<gene>
    <name evidence="3" type="ORF">TOA249_LOCUS3147</name>
    <name evidence="2" type="ORF">TSG867_LOCUS963</name>
</gene>
<dbReference type="EMBL" id="CAJOBS010000108">
    <property type="protein sequence ID" value="CAF4497560.1"/>
    <property type="molecule type" value="Genomic_DNA"/>
</dbReference>
<proteinExistence type="predicted"/>
<sequence>MAETGTASVAVQPTVEKQIDGASHQNAEKLEEHDDDVNYRDTDTVGELRTDFNAMTTDISSPLSRSSSHKFRGSIAWTEGFEKNLHVLGKDQYPDRAMAVFTSGGDAQGSAK</sequence>
<reference evidence="3" key="1">
    <citation type="submission" date="2021-02" db="EMBL/GenBank/DDBJ databases">
        <authorList>
            <person name="Nowell W R."/>
        </authorList>
    </citation>
    <scope>NUCLEOTIDE SEQUENCE</scope>
</reference>
<feature type="compositionally biased region" description="Polar residues" evidence="1">
    <location>
        <begin position="1"/>
        <end position="11"/>
    </location>
</feature>
<evidence type="ECO:0000313" key="4">
    <source>
        <dbReference type="Proteomes" id="UP000663838"/>
    </source>
</evidence>
<name>A0A820VBQ7_9BILA</name>
<accession>A0A820VBQ7</accession>
<dbReference type="EMBL" id="CAJOBQ010000020">
    <property type="protein sequence ID" value="CAF4215512.1"/>
    <property type="molecule type" value="Genomic_DNA"/>
</dbReference>